<dbReference type="PANTHER" id="PTHR33969:SF2">
    <property type="entry name" value="SEGREGATION AND CONDENSATION PROTEIN A"/>
    <property type="match status" value="1"/>
</dbReference>
<keyword evidence="4" id="KW-1185">Reference proteome</keyword>
<sequence>MNQTGASSGNAAFPGAEEWDRLPGSAPAADEREALYLELDGWEGPLDLLLDLARRQKVDLRTISILSLVDQYLSYIDEAEALKLELAADYLVMAAWLAYLKSALLLPTDEQEDPSPEELALRLQLRLQRLSAMREAAARLMARDRLGRDVFARGAPEGLRVDRKRAWDCEWFDLVQAYGWVRARTQPSVHMVRERPVMTLESALERVSSMLGVTLNWVELRDFLPAHAEERLRRSALASSFVAALELARLGRAELRQDEAFGPLHLRRLS</sequence>
<name>A0A6I4T9P3_9SPHN</name>
<dbReference type="OrthoDB" id="9793741at2"/>
<dbReference type="Pfam" id="PF02616">
    <property type="entry name" value="SMC_ScpA"/>
    <property type="match status" value="1"/>
</dbReference>
<dbReference type="EMBL" id="WTYT01000005">
    <property type="protein sequence ID" value="MXO66495.1"/>
    <property type="molecule type" value="Genomic_DNA"/>
</dbReference>
<organism evidence="3 4">
    <name type="scientific">Altericroceibacterium endophyticum</name>
    <dbReference type="NCBI Taxonomy" id="1808508"/>
    <lineage>
        <taxon>Bacteria</taxon>
        <taxon>Pseudomonadati</taxon>
        <taxon>Pseudomonadota</taxon>
        <taxon>Alphaproteobacteria</taxon>
        <taxon>Sphingomonadales</taxon>
        <taxon>Erythrobacteraceae</taxon>
        <taxon>Altericroceibacterium</taxon>
    </lineage>
</organism>
<feature type="region of interest" description="Disordered" evidence="2">
    <location>
        <begin position="1"/>
        <end position="24"/>
    </location>
</feature>
<evidence type="ECO:0000313" key="4">
    <source>
        <dbReference type="Proteomes" id="UP000438476"/>
    </source>
</evidence>
<protein>
    <recommendedName>
        <fullName evidence="1">Segregation and condensation protein A</fullName>
    </recommendedName>
</protein>
<dbReference type="RefSeq" id="WP_160736935.1">
    <property type="nucleotide sequence ID" value="NZ_WTYT01000005.1"/>
</dbReference>
<reference evidence="3 4" key="1">
    <citation type="submission" date="2019-12" db="EMBL/GenBank/DDBJ databases">
        <title>Genomic-based taxomic classification of the family Erythrobacteraceae.</title>
        <authorList>
            <person name="Xu L."/>
        </authorList>
    </citation>
    <scope>NUCLEOTIDE SEQUENCE [LARGE SCALE GENOMIC DNA]</scope>
    <source>
        <strain evidence="3 4">LMG 29518</strain>
    </source>
</reference>
<dbReference type="PANTHER" id="PTHR33969">
    <property type="entry name" value="SEGREGATION AND CONDENSATION PROTEIN A"/>
    <property type="match status" value="1"/>
</dbReference>
<feature type="compositionally biased region" description="Polar residues" evidence="2">
    <location>
        <begin position="1"/>
        <end position="10"/>
    </location>
</feature>
<evidence type="ECO:0000256" key="1">
    <source>
        <dbReference type="ARBA" id="ARBA00044777"/>
    </source>
</evidence>
<evidence type="ECO:0000313" key="3">
    <source>
        <dbReference type="EMBL" id="MXO66495.1"/>
    </source>
</evidence>
<gene>
    <name evidence="3" type="ORF">GRI91_12065</name>
</gene>
<dbReference type="Gene3D" id="6.10.250.2410">
    <property type="match status" value="1"/>
</dbReference>
<comment type="caution">
    <text evidence="3">The sequence shown here is derived from an EMBL/GenBank/DDBJ whole genome shotgun (WGS) entry which is preliminary data.</text>
</comment>
<accession>A0A6I4T9P3</accession>
<dbReference type="InterPro" id="IPR003768">
    <property type="entry name" value="ScpA"/>
</dbReference>
<evidence type="ECO:0000256" key="2">
    <source>
        <dbReference type="SAM" id="MobiDB-lite"/>
    </source>
</evidence>
<proteinExistence type="predicted"/>
<dbReference type="Proteomes" id="UP000438476">
    <property type="component" value="Unassembled WGS sequence"/>
</dbReference>
<dbReference type="AlphaFoldDB" id="A0A6I4T9P3"/>